<sequence>DVEVKDLFTDDEWNEMIEDYVNNVNLSDLDVKQEEPIYEIMDKITEKLKKEPSDLITEIENCVIEDNTKVNAIRRLIQTYAYNLQRLRLPMSETAFGSGFTSMMTKGVLTFDNIYHYEEGEIQSLASSVISNMKTKPTDRSLIGQK</sequence>
<evidence type="ECO:0000313" key="2">
    <source>
        <dbReference type="Proteomes" id="UP000789375"/>
    </source>
</evidence>
<proteinExistence type="predicted"/>
<evidence type="ECO:0000313" key="1">
    <source>
        <dbReference type="EMBL" id="CAG8745856.1"/>
    </source>
</evidence>
<reference evidence="1" key="1">
    <citation type="submission" date="2021-06" db="EMBL/GenBank/DDBJ databases">
        <authorList>
            <person name="Kallberg Y."/>
            <person name="Tangrot J."/>
            <person name="Rosling A."/>
        </authorList>
    </citation>
    <scope>NUCLEOTIDE SEQUENCE</scope>
    <source>
        <strain evidence="1">87-6 pot B 2015</strain>
    </source>
</reference>
<feature type="non-terminal residue" evidence="1">
    <location>
        <position position="146"/>
    </location>
</feature>
<dbReference type="EMBL" id="CAJVPP010022820">
    <property type="protein sequence ID" value="CAG8745856.1"/>
    <property type="molecule type" value="Genomic_DNA"/>
</dbReference>
<comment type="caution">
    <text evidence="1">The sequence shown here is derived from an EMBL/GenBank/DDBJ whole genome shotgun (WGS) entry which is preliminary data.</text>
</comment>
<feature type="non-terminal residue" evidence="1">
    <location>
        <position position="1"/>
    </location>
</feature>
<keyword evidence="2" id="KW-1185">Reference proteome</keyword>
<protein>
    <submittedName>
        <fullName evidence="1">5397_t:CDS:1</fullName>
    </submittedName>
</protein>
<name>A0A9N9NN66_FUNMO</name>
<dbReference type="AlphaFoldDB" id="A0A9N9NN66"/>
<dbReference type="Proteomes" id="UP000789375">
    <property type="component" value="Unassembled WGS sequence"/>
</dbReference>
<organism evidence="1 2">
    <name type="scientific">Funneliformis mosseae</name>
    <name type="common">Endomycorrhizal fungus</name>
    <name type="synonym">Glomus mosseae</name>
    <dbReference type="NCBI Taxonomy" id="27381"/>
    <lineage>
        <taxon>Eukaryota</taxon>
        <taxon>Fungi</taxon>
        <taxon>Fungi incertae sedis</taxon>
        <taxon>Mucoromycota</taxon>
        <taxon>Glomeromycotina</taxon>
        <taxon>Glomeromycetes</taxon>
        <taxon>Glomerales</taxon>
        <taxon>Glomeraceae</taxon>
        <taxon>Funneliformis</taxon>
    </lineage>
</organism>
<gene>
    <name evidence="1" type="ORF">FMOSSE_LOCUS16392</name>
</gene>
<accession>A0A9N9NN66</accession>